<keyword evidence="3" id="KW-1185">Reference proteome</keyword>
<feature type="domain" description="Siphovirus-type tail component C-terminal" evidence="1">
    <location>
        <begin position="160"/>
        <end position="244"/>
    </location>
</feature>
<dbReference type="InterPro" id="IPR054738">
    <property type="entry name" value="Siphovirus-type_tail_C"/>
</dbReference>
<gene>
    <name evidence="2" type="ORF">H8Z77_02620</name>
</gene>
<evidence type="ECO:0000313" key="3">
    <source>
        <dbReference type="Proteomes" id="UP000649151"/>
    </source>
</evidence>
<dbReference type="Gene3D" id="2.60.120.860">
    <property type="match status" value="1"/>
</dbReference>
<organism evidence="2 3">
    <name type="scientific">Clostridium facile</name>
    <dbReference type="NCBI Taxonomy" id="2763035"/>
    <lineage>
        <taxon>Bacteria</taxon>
        <taxon>Bacillati</taxon>
        <taxon>Bacillota</taxon>
        <taxon>Clostridia</taxon>
        <taxon>Eubacteriales</taxon>
        <taxon>Clostridiaceae</taxon>
        <taxon>Clostridium</taxon>
    </lineage>
</organism>
<protein>
    <submittedName>
        <fullName evidence="2">Phage tail family protein</fullName>
    </submittedName>
</protein>
<proteinExistence type="predicted"/>
<name>A0ABR7IP79_9CLOT</name>
<reference evidence="2 3" key="1">
    <citation type="submission" date="2020-08" db="EMBL/GenBank/DDBJ databases">
        <title>Genome public.</title>
        <authorList>
            <person name="Liu C."/>
            <person name="Sun Q."/>
        </authorList>
    </citation>
    <scope>NUCLEOTIDE SEQUENCE [LARGE SCALE GENOMIC DNA]</scope>
    <source>
        <strain evidence="2 3">NSJ-27</strain>
    </source>
</reference>
<evidence type="ECO:0000313" key="2">
    <source>
        <dbReference type="EMBL" id="MBC5786917.1"/>
    </source>
</evidence>
<dbReference type="EMBL" id="JACOQK010000001">
    <property type="protein sequence ID" value="MBC5786917.1"/>
    <property type="molecule type" value="Genomic_DNA"/>
</dbReference>
<evidence type="ECO:0000259" key="1">
    <source>
        <dbReference type="Pfam" id="PF22768"/>
    </source>
</evidence>
<dbReference type="Pfam" id="PF22768">
    <property type="entry name" value="SPP1_Dit"/>
    <property type="match status" value="1"/>
</dbReference>
<comment type="caution">
    <text evidence="2">The sequence shown here is derived from an EMBL/GenBank/DDBJ whole genome shotgun (WGS) entry which is preliminary data.</text>
</comment>
<dbReference type="Proteomes" id="UP000649151">
    <property type="component" value="Unassembled WGS sequence"/>
</dbReference>
<sequence>MEIFTASPFQFNDLSQDQQVGEDCWMDHLNTFTEFQADLISFTVSPGKIETNTLEHPELNTFHHFKSRVCCKSAEAAFYVFGENRDMLSQNISNLVSAALKTTISLGNSDLIWRAVLTKYSTEETGIDCYSQVELSFDVMESLPLTTVKLKGNDTILNAGNCTSECIISFTPTKEMDQFSIRNLFTINKPEVGKTIVIDSIKKTVTADGVNIWPKASLSSFPTLSPGLNKIEMVPEPLEVTFSYYPMLI</sequence>
<accession>A0ABR7IP79</accession>
<dbReference type="RefSeq" id="WP_069988540.1">
    <property type="nucleotide sequence ID" value="NZ_JACOQK010000001.1"/>
</dbReference>